<accession>A0A504Y7U5</accession>
<dbReference type="Pfam" id="PF00581">
    <property type="entry name" value="Rhodanese"/>
    <property type="match status" value="1"/>
</dbReference>
<sequence length="397" mass="46428">MSNLYPTTPIQRCKKRFKTEEASNESPMINEDKENTDPQSPSDKKNQPIDFNIPWERNRCHGDFSESERKAVKRSTTIETKSDFLTEIEYDTSHKPPKSYFSHDHPSPIWPAVEIDQLAMWINISRDYNYSQRKKLLTSEPIKKSKDSIEDSPYESSSSCSSGPSSDEESYDFSTTNEFQQKNLYVRSRNLDGQSDLTNPKVIDESESFKNRIIIVDCRYPYEYKGGHIIGAINLAEWPKLRNYLFGNKAQLDASHEMRTVEREEQLSQQQPRASRTVFVLHCEFSSHRAPLMFQLLREYDRLVHLTHYPALRYPKVYILRGGYAAFYARYPELCVPSSYLKMHSRPDLLSKWHRHCNLVNRKNPDFYHTEKQNRQRLSEKHIPLQSLNNGSPPATS</sequence>
<evidence type="ECO:0000313" key="4">
    <source>
        <dbReference type="Proteomes" id="UP000316759"/>
    </source>
</evidence>
<evidence type="ECO:0000256" key="1">
    <source>
        <dbReference type="SAM" id="MobiDB-lite"/>
    </source>
</evidence>
<feature type="compositionally biased region" description="Basic and acidic residues" evidence="1">
    <location>
        <begin position="56"/>
        <end position="70"/>
    </location>
</feature>
<dbReference type="SMART" id="SM00450">
    <property type="entry name" value="RHOD"/>
    <property type="match status" value="1"/>
</dbReference>
<dbReference type="PROSITE" id="PS50206">
    <property type="entry name" value="RHODANESE_3"/>
    <property type="match status" value="1"/>
</dbReference>
<feature type="compositionally biased region" description="Polar residues" evidence="1">
    <location>
        <begin position="386"/>
        <end position="397"/>
    </location>
</feature>
<dbReference type="GO" id="GO:0005634">
    <property type="term" value="C:nucleus"/>
    <property type="evidence" value="ECO:0007669"/>
    <property type="project" value="TreeGrafter"/>
</dbReference>
<feature type="domain" description="Rhodanese" evidence="2">
    <location>
        <begin position="209"/>
        <end position="336"/>
    </location>
</feature>
<dbReference type="GO" id="GO:0005737">
    <property type="term" value="C:cytoplasm"/>
    <property type="evidence" value="ECO:0007669"/>
    <property type="project" value="TreeGrafter"/>
</dbReference>
<dbReference type="Gene3D" id="3.40.250.10">
    <property type="entry name" value="Rhodanese-like domain"/>
    <property type="match status" value="1"/>
</dbReference>
<dbReference type="EMBL" id="SUNJ01014858">
    <property type="protein sequence ID" value="TPP56209.1"/>
    <property type="molecule type" value="Genomic_DNA"/>
</dbReference>
<name>A0A504Y7U5_FASGI</name>
<evidence type="ECO:0000313" key="3">
    <source>
        <dbReference type="EMBL" id="TPP56209.1"/>
    </source>
</evidence>
<dbReference type="SUPFAM" id="SSF52821">
    <property type="entry name" value="Rhodanese/Cell cycle control phosphatase"/>
    <property type="match status" value="1"/>
</dbReference>
<dbReference type="STRING" id="46835.A0A504Y7U5"/>
<reference evidence="3 4" key="1">
    <citation type="submission" date="2019-04" db="EMBL/GenBank/DDBJ databases">
        <title>Annotation for the trematode Fasciola gigantica.</title>
        <authorList>
            <person name="Choi Y.-J."/>
        </authorList>
    </citation>
    <scope>NUCLEOTIDE SEQUENCE [LARGE SCALE GENOMIC DNA]</scope>
    <source>
        <strain evidence="3">Uganda_cow_1</strain>
    </source>
</reference>
<feature type="region of interest" description="Disordered" evidence="1">
    <location>
        <begin position="144"/>
        <end position="174"/>
    </location>
</feature>
<dbReference type="PANTHER" id="PTHR10828">
    <property type="entry name" value="M-PHASE INDUCER PHOSPHATASE DUAL SPECIFICITY PHOSPHATASE CDC25"/>
    <property type="match status" value="1"/>
</dbReference>
<feature type="region of interest" description="Disordered" evidence="1">
    <location>
        <begin position="375"/>
        <end position="397"/>
    </location>
</feature>
<dbReference type="GO" id="GO:0004725">
    <property type="term" value="F:protein tyrosine phosphatase activity"/>
    <property type="evidence" value="ECO:0007669"/>
    <property type="project" value="TreeGrafter"/>
</dbReference>
<keyword evidence="4" id="KW-1185">Reference proteome</keyword>
<dbReference type="AlphaFoldDB" id="A0A504Y7U5"/>
<proteinExistence type="predicted"/>
<feature type="compositionally biased region" description="Polar residues" evidence="1">
    <location>
        <begin position="1"/>
        <end position="10"/>
    </location>
</feature>
<dbReference type="GO" id="GO:0110032">
    <property type="term" value="P:positive regulation of G2/MI transition of meiotic cell cycle"/>
    <property type="evidence" value="ECO:0007669"/>
    <property type="project" value="TreeGrafter"/>
</dbReference>
<evidence type="ECO:0000259" key="2">
    <source>
        <dbReference type="PROSITE" id="PS50206"/>
    </source>
</evidence>
<comment type="caution">
    <text evidence="3">The sequence shown here is derived from an EMBL/GenBank/DDBJ whole genome shotgun (WGS) entry which is preliminary data.</text>
</comment>
<dbReference type="GO" id="GO:0000086">
    <property type="term" value="P:G2/M transition of mitotic cell cycle"/>
    <property type="evidence" value="ECO:0007669"/>
    <property type="project" value="TreeGrafter"/>
</dbReference>
<feature type="compositionally biased region" description="Low complexity" evidence="1">
    <location>
        <begin position="154"/>
        <end position="165"/>
    </location>
</feature>
<dbReference type="Proteomes" id="UP000316759">
    <property type="component" value="Unassembled WGS sequence"/>
</dbReference>
<feature type="region of interest" description="Disordered" evidence="1">
    <location>
        <begin position="1"/>
        <end position="76"/>
    </location>
</feature>
<gene>
    <name evidence="3" type="ORF">FGIG_03898</name>
</gene>
<dbReference type="OrthoDB" id="9999371at2759"/>
<protein>
    <recommendedName>
        <fullName evidence="2">Rhodanese domain-containing protein</fullName>
    </recommendedName>
</protein>
<dbReference type="InterPro" id="IPR001763">
    <property type="entry name" value="Rhodanese-like_dom"/>
</dbReference>
<dbReference type="InterPro" id="IPR036873">
    <property type="entry name" value="Rhodanese-like_dom_sf"/>
</dbReference>
<feature type="compositionally biased region" description="Basic and acidic residues" evidence="1">
    <location>
        <begin position="30"/>
        <end position="47"/>
    </location>
</feature>
<organism evidence="3 4">
    <name type="scientific">Fasciola gigantica</name>
    <name type="common">Giant liver fluke</name>
    <dbReference type="NCBI Taxonomy" id="46835"/>
    <lineage>
        <taxon>Eukaryota</taxon>
        <taxon>Metazoa</taxon>
        <taxon>Spiralia</taxon>
        <taxon>Lophotrochozoa</taxon>
        <taxon>Platyhelminthes</taxon>
        <taxon>Trematoda</taxon>
        <taxon>Digenea</taxon>
        <taxon>Plagiorchiida</taxon>
        <taxon>Echinostomata</taxon>
        <taxon>Echinostomatoidea</taxon>
        <taxon>Fasciolidae</taxon>
        <taxon>Fasciola</taxon>
    </lineage>
</organism>
<dbReference type="PANTHER" id="PTHR10828:SF17">
    <property type="entry name" value="PROTEIN-TYROSINE-PHOSPHATASE"/>
    <property type="match status" value="1"/>
</dbReference>
<dbReference type="GO" id="GO:0010971">
    <property type="term" value="P:positive regulation of G2/M transition of mitotic cell cycle"/>
    <property type="evidence" value="ECO:0007669"/>
    <property type="project" value="TreeGrafter"/>
</dbReference>